<proteinExistence type="predicted"/>
<keyword evidence="2" id="KW-1185">Reference proteome</keyword>
<dbReference type="EMBL" id="VSRR010044199">
    <property type="protein sequence ID" value="MPC76780.1"/>
    <property type="molecule type" value="Genomic_DNA"/>
</dbReference>
<reference evidence="1 2" key="1">
    <citation type="submission" date="2019-05" db="EMBL/GenBank/DDBJ databases">
        <title>Another draft genome of Portunus trituberculatus and its Hox gene families provides insights of decapod evolution.</title>
        <authorList>
            <person name="Jeong J.-H."/>
            <person name="Song I."/>
            <person name="Kim S."/>
            <person name="Choi T."/>
            <person name="Kim D."/>
            <person name="Ryu S."/>
            <person name="Kim W."/>
        </authorList>
    </citation>
    <scope>NUCLEOTIDE SEQUENCE [LARGE SCALE GENOMIC DNA]</scope>
    <source>
        <tissue evidence="1">Muscle</tissue>
    </source>
</reference>
<evidence type="ECO:0000313" key="2">
    <source>
        <dbReference type="Proteomes" id="UP000324222"/>
    </source>
</evidence>
<protein>
    <submittedName>
        <fullName evidence="1">Uncharacterized protein</fullName>
    </submittedName>
</protein>
<evidence type="ECO:0000313" key="1">
    <source>
        <dbReference type="EMBL" id="MPC76780.1"/>
    </source>
</evidence>
<dbReference type="Proteomes" id="UP000324222">
    <property type="component" value="Unassembled WGS sequence"/>
</dbReference>
<name>A0A5B7HWE0_PORTR</name>
<sequence>MAPENTQCPAILSSYLANTKAVDDGGSGGTTITPDVTEAAFLHTSAMVPEPCDMFLLRMTYL</sequence>
<gene>
    <name evidence="1" type="ORF">E2C01_071212</name>
</gene>
<organism evidence="1 2">
    <name type="scientific">Portunus trituberculatus</name>
    <name type="common">Swimming crab</name>
    <name type="synonym">Neptunus trituberculatus</name>
    <dbReference type="NCBI Taxonomy" id="210409"/>
    <lineage>
        <taxon>Eukaryota</taxon>
        <taxon>Metazoa</taxon>
        <taxon>Ecdysozoa</taxon>
        <taxon>Arthropoda</taxon>
        <taxon>Crustacea</taxon>
        <taxon>Multicrustacea</taxon>
        <taxon>Malacostraca</taxon>
        <taxon>Eumalacostraca</taxon>
        <taxon>Eucarida</taxon>
        <taxon>Decapoda</taxon>
        <taxon>Pleocyemata</taxon>
        <taxon>Brachyura</taxon>
        <taxon>Eubrachyura</taxon>
        <taxon>Portunoidea</taxon>
        <taxon>Portunidae</taxon>
        <taxon>Portuninae</taxon>
        <taxon>Portunus</taxon>
    </lineage>
</organism>
<dbReference type="AlphaFoldDB" id="A0A5B7HWE0"/>
<comment type="caution">
    <text evidence="1">The sequence shown here is derived from an EMBL/GenBank/DDBJ whole genome shotgun (WGS) entry which is preliminary data.</text>
</comment>
<accession>A0A5B7HWE0</accession>